<dbReference type="OrthoDB" id="5989898at2759"/>
<organism evidence="3 4">
    <name type="scientific">Brachionus calyciflorus</name>
    <dbReference type="NCBI Taxonomy" id="104777"/>
    <lineage>
        <taxon>Eukaryota</taxon>
        <taxon>Metazoa</taxon>
        <taxon>Spiralia</taxon>
        <taxon>Gnathifera</taxon>
        <taxon>Rotifera</taxon>
        <taxon>Eurotatoria</taxon>
        <taxon>Monogononta</taxon>
        <taxon>Pseudotrocha</taxon>
        <taxon>Ploima</taxon>
        <taxon>Brachionidae</taxon>
        <taxon>Brachionus</taxon>
    </lineage>
</organism>
<dbReference type="InterPro" id="IPR006804">
    <property type="entry name" value="BCL7"/>
</dbReference>
<reference evidence="3" key="1">
    <citation type="submission" date="2021-02" db="EMBL/GenBank/DDBJ databases">
        <authorList>
            <person name="Nowell W R."/>
        </authorList>
    </citation>
    <scope>NUCLEOTIDE SEQUENCE</scope>
    <source>
        <strain evidence="3">Ploen Becks lab</strain>
    </source>
</reference>
<feature type="compositionally biased region" description="Low complexity" evidence="2">
    <location>
        <begin position="151"/>
        <end position="165"/>
    </location>
</feature>
<dbReference type="Pfam" id="PF04714">
    <property type="entry name" value="BCL_N"/>
    <property type="match status" value="1"/>
</dbReference>
<dbReference type="EMBL" id="CAJNOC010000408">
    <property type="protein sequence ID" value="CAF0757358.1"/>
    <property type="molecule type" value="Genomic_DNA"/>
</dbReference>
<dbReference type="Proteomes" id="UP000663879">
    <property type="component" value="Unassembled WGS sequence"/>
</dbReference>
<evidence type="ECO:0000313" key="4">
    <source>
        <dbReference type="Proteomes" id="UP000663879"/>
    </source>
</evidence>
<feature type="compositionally biased region" description="Polar residues" evidence="2">
    <location>
        <begin position="187"/>
        <end position="197"/>
    </location>
</feature>
<protein>
    <submittedName>
        <fullName evidence="3">Uncharacterized protein</fullName>
    </submittedName>
</protein>
<sequence length="235" mass="26163">MSLRGSASSASMLNGSTPSSNTKLFGQRALRSETRARAKDDIKRVMNAIEKVRKWEKRWIAINDTSLKLLKWVPIMHSGNESNEQETNQNNNDPKLNKKLFEENSKEMNGHKNFLNHDENAQDSVQSNGHSNDSEPKQIASNGQEDMNENSQQSSTSQMSSSSLSLTTLPTMMPLVESNLTDSESNFSNLKANSTENDLTKKEISDSDQTETLVNQTIGDTSTMSVDVQNETDTQ</sequence>
<gene>
    <name evidence="3" type="ORF">OXX778_LOCUS4245</name>
</gene>
<evidence type="ECO:0000256" key="1">
    <source>
        <dbReference type="ARBA" id="ARBA00010326"/>
    </source>
</evidence>
<accession>A0A813PM09</accession>
<comment type="similarity">
    <text evidence="1">Belongs to the BCL7 family.</text>
</comment>
<feature type="region of interest" description="Disordered" evidence="2">
    <location>
        <begin position="121"/>
        <end position="165"/>
    </location>
</feature>
<dbReference type="PANTHER" id="PTHR12767">
    <property type="entry name" value="BCL7 RELATED"/>
    <property type="match status" value="1"/>
</dbReference>
<dbReference type="PANTHER" id="PTHR12767:SF9">
    <property type="entry name" value="BCL7-LIKE"/>
    <property type="match status" value="1"/>
</dbReference>
<comment type="caution">
    <text evidence="3">The sequence shown here is derived from an EMBL/GenBank/DDBJ whole genome shotgun (WGS) entry which is preliminary data.</text>
</comment>
<dbReference type="AlphaFoldDB" id="A0A813PM09"/>
<feature type="compositionally biased region" description="Polar residues" evidence="2">
    <location>
        <begin position="122"/>
        <end position="131"/>
    </location>
</feature>
<feature type="region of interest" description="Disordered" evidence="2">
    <location>
        <begin position="187"/>
        <end position="210"/>
    </location>
</feature>
<feature type="compositionally biased region" description="Polar residues" evidence="2">
    <location>
        <begin position="1"/>
        <end position="24"/>
    </location>
</feature>
<proteinExistence type="inferred from homology"/>
<evidence type="ECO:0000313" key="3">
    <source>
        <dbReference type="EMBL" id="CAF0757358.1"/>
    </source>
</evidence>
<evidence type="ECO:0000256" key="2">
    <source>
        <dbReference type="SAM" id="MobiDB-lite"/>
    </source>
</evidence>
<feature type="region of interest" description="Disordered" evidence="2">
    <location>
        <begin position="1"/>
        <end position="32"/>
    </location>
</feature>
<keyword evidence="4" id="KW-1185">Reference proteome</keyword>
<name>A0A813PM09_9BILA</name>